<evidence type="ECO:0000256" key="7">
    <source>
        <dbReference type="ARBA" id="ARBA00023015"/>
    </source>
</evidence>
<dbReference type="FunFam" id="3.30.160.60:FF:000557">
    <property type="entry name" value="zinc finger and SCAN domain-containing protein 29"/>
    <property type="match status" value="1"/>
</dbReference>
<proteinExistence type="inferred from homology"/>
<feature type="domain" description="C2H2-type" evidence="12">
    <location>
        <begin position="230"/>
        <end position="257"/>
    </location>
</feature>
<feature type="domain" description="C2H2-type" evidence="12">
    <location>
        <begin position="286"/>
        <end position="313"/>
    </location>
</feature>
<comment type="similarity">
    <text evidence="2">Belongs to the krueppel C2H2-type zinc-finger protein family.</text>
</comment>
<dbReference type="PROSITE" id="PS00028">
    <property type="entry name" value="ZINC_FINGER_C2H2_1"/>
    <property type="match status" value="8"/>
</dbReference>
<evidence type="ECO:0000256" key="4">
    <source>
        <dbReference type="ARBA" id="ARBA00022737"/>
    </source>
</evidence>
<keyword evidence="9" id="KW-0804">Transcription</keyword>
<evidence type="ECO:0000313" key="14">
    <source>
        <dbReference type="Proteomes" id="UP000308365"/>
    </source>
</evidence>
<dbReference type="Pfam" id="PF00096">
    <property type="entry name" value="zf-C2H2"/>
    <property type="match status" value="8"/>
</dbReference>
<feature type="domain" description="C2H2-type" evidence="12">
    <location>
        <begin position="174"/>
        <end position="201"/>
    </location>
</feature>
<feature type="domain" description="C2H2-type" evidence="12">
    <location>
        <begin position="258"/>
        <end position="285"/>
    </location>
</feature>
<dbReference type="FunFam" id="3.30.160.60:FF:002343">
    <property type="entry name" value="Zinc finger protein 33A"/>
    <property type="match status" value="2"/>
</dbReference>
<evidence type="ECO:0000259" key="12">
    <source>
        <dbReference type="PROSITE" id="PS50157"/>
    </source>
</evidence>
<feature type="domain" description="C2H2-type" evidence="12">
    <location>
        <begin position="314"/>
        <end position="341"/>
    </location>
</feature>
<dbReference type="SMART" id="SM00355">
    <property type="entry name" value="ZnF_C2H2"/>
    <property type="match status" value="10"/>
</dbReference>
<evidence type="ECO:0000256" key="3">
    <source>
        <dbReference type="ARBA" id="ARBA00022723"/>
    </source>
</evidence>
<dbReference type="PROSITE" id="PS50157">
    <property type="entry name" value="ZINC_FINGER_C2H2_2"/>
    <property type="match status" value="10"/>
</dbReference>
<dbReference type="GO" id="GO:0002682">
    <property type="term" value="P:regulation of immune system process"/>
    <property type="evidence" value="ECO:0007669"/>
    <property type="project" value="TreeGrafter"/>
</dbReference>
<dbReference type="FunFam" id="3.30.160.60:FF:000384">
    <property type="entry name" value="Zinc finger protein 550"/>
    <property type="match status" value="2"/>
</dbReference>
<evidence type="ECO:0000256" key="1">
    <source>
        <dbReference type="ARBA" id="ARBA00004123"/>
    </source>
</evidence>
<keyword evidence="5 11" id="KW-0863">Zinc-finger</keyword>
<comment type="caution">
    <text evidence="13">The sequence shown here is derived from an EMBL/GenBank/DDBJ whole genome shotgun (WGS) entry which is preliminary data.</text>
</comment>
<sequence length="636" mass="72090">MQWHPENQNGIKTLERCQQSYALGNNFDLCKSLVPLTQRYNNFGPHCKSLKSPLGFVIENRRYAGKDSDEFSGYGKSSLYLQHNRTLTRIKYHGCVKPSSTKSQLDDHQKIYPGKKPHTCSECGKAFSRKAELVRHQRTERGEKPHGCNECGKKFLRKIQLTEHQRTHTGEKPHECNECGKAFSRKSQLMVHQRTHTGEKPYECSECGKAFSRKCRLNRHQRSHTGEKLYGCSVCGKAFSQNSYAIAHQRLHTGEKPYECRECGKTFFFKSDLTKHQRIHTGEKPYECSDCGKAFRSKSELIQHHRTHTGERPYACSECGKAFAHMSVLTKHKKTHTREKAVDSPKLEKSSSVSHSSLFMSELIQEQNPMNAVPVEMSFTGTQPLLNISEFLGDRNVKSSLSRKSGIYTGIKPCKYSECDNPFSNKLCLICYRYCVGKKNPQIPEMGKSLEQESSPHSLCVRACLGQKCCGWGGCGEHLCEKLGLVNISEITLGRNAAPVGKSFPRGDIAVDIKEFPQDQNLRTSELANYDSTSLGKKLYGCNKSAVNTCKPLMTMPWRTHAGKKPHECCDCKRAFPSKLKLITHQETHTGEKTYGCNQRQKVFITKSVLTYHQKTHHREGTSYGCSKCGKTFPWK</sequence>
<feature type="domain" description="C2H2-type" evidence="12">
    <location>
        <begin position="202"/>
        <end position="229"/>
    </location>
</feature>
<feature type="domain" description="C2H2-type" evidence="12">
    <location>
        <begin position="118"/>
        <end position="145"/>
    </location>
</feature>
<feature type="domain" description="C2H2-type" evidence="12">
    <location>
        <begin position="595"/>
        <end position="622"/>
    </location>
</feature>
<keyword evidence="8" id="KW-0238">DNA-binding</keyword>
<keyword evidence="4" id="KW-0677">Repeat</keyword>
<keyword evidence="6" id="KW-0862">Zinc</keyword>
<dbReference type="GO" id="GO:0005654">
    <property type="term" value="C:nucleoplasm"/>
    <property type="evidence" value="ECO:0007669"/>
    <property type="project" value="TreeGrafter"/>
</dbReference>
<organism evidence="13 14">
    <name type="scientific">Monodon monoceros</name>
    <name type="common">Narwhal</name>
    <name type="synonym">Ceratodon monodon</name>
    <dbReference type="NCBI Taxonomy" id="40151"/>
    <lineage>
        <taxon>Eukaryota</taxon>
        <taxon>Metazoa</taxon>
        <taxon>Chordata</taxon>
        <taxon>Craniata</taxon>
        <taxon>Vertebrata</taxon>
        <taxon>Euteleostomi</taxon>
        <taxon>Mammalia</taxon>
        <taxon>Eutheria</taxon>
        <taxon>Laurasiatheria</taxon>
        <taxon>Artiodactyla</taxon>
        <taxon>Whippomorpha</taxon>
        <taxon>Cetacea</taxon>
        <taxon>Odontoceti</taxon>
        <taxon>Monodontidae</taxon>
        <taxon>Monodon</taxon>
    </lineage>
</organism>
<dbReference type="FunFam" id="3.30.160.60:FF:000459">
    <property type="entry name" value="Zinc finger with KRAB and SCAN domains 1"/>
    <property type="match status" value="1"/>
</dbReference>
<dbReference type="EMBL" id="RWIC01000002">
    <property type="protein sequence ID" value="TKC53880.1"/>
    <property type="molecule type" value="Genomic_DNA"/>
</dbReference>
<dbReference type="SUPFAM" id="SSF57667">
    <property type="entry name" value="beta-beta-alpha zinc fingers"/>
    <property type="match status" value="6"/>
</dbReference>
<evidence type="ECO:0000256" key="10">
    <source>
        <dbReference type="ARBA" id="ARBA00023242"/>
    </source>
</evidence>
<dbReference type="GO" id="GO:0000978">
    <property type="term" value="F:RNA polymerase II cis-regulatory region sequence-specific DNA binding"/>
    <property type="evidence" value="ECO:0007669"/>
    <property type="project" value="TreeGrafter"/>
</dbReference>
<dbReference type="AlphaFoldDB" id="A0A4V5PB72"/>
<dbReference type="FunFam" id="3.30.160.60:FF:001157">
    <property type="entry name" value="Zinc finger protein 793"/>
    <property type="match status" value="1"/>
</dbReference>
<keyword evidence="7" id="KW-0805">Transcription regulation</keyword>
<feature type="domain" description="C2H2-type" evidence="12">
    <location>
        <begin position="146"/>
        <end position="173"/>
    </location>
</feature>
<accession>A0A4V5PB72</accession>
<dbReference type="GO" id="GO:0008270">
    <property type="term" value="F:zinc ion binding"/>
    <property type="evidence" value="ECO:0007669"/>
    <property type="project" value="UniProtKB-KW"/>
</dbReference>
<protein>
    <recommendedName>
        <fullName evidence="12">C2H2-type domain-containing protein</fullName>
    </recommendedName>
</protein>
<dbReference type="GO" id="GO:0001817">
    <property type="term" value="P:regulation of cytokine production"/>
    <property type="evidence" value="ECO:0007669"/>
    <property type="project" value="TreeGrafter"/>
</dbReference>
<dbReference type="FunFam" id="3.30.160.60:FF:000446">
    <property type="entry name" value="Zinc finger protein"/>
    <property type="match status" value="1"/>
</dbReference>
<dbReference type="GO" id="GO:0001227">
    <property type="term" value="F:DNA-binding transcription repressor activity, RNA polymerase II-specific"/>
    <property type="evidence" value="ECO:0007669"/>
    <property type="project" value="TreeGrafter"/>
</dbReference>
<dbReference type="PANTHER" id="PTHR24399">
    <property type="entry name" value="ZINC FINGER AND BTB DOMAIN-CONTAINING"/>
    <property type="match status" value="1"/>
</dbReference>
<comment type="subcellular location">
    <subcellularLocation>
        <location evidence="1">Nucleus</location>
    </subcellularLocation>
</comment>
<evidence type="ECO:0000313" key="13">
    <source>
        <dbReference type="EMBL" id="TKC53880.1"/>
    </source>
</evidence>
<evidence type="ECO:0000256" key="11">
    <source>
        <dbReference type="PROSITE-ProRule" id="PRU00042"/>
    </source>
</evidence>
<gene>
    <name evidence="13" type="ORF">EI555_018634</name>
</gene>
<feature type="domain" description="C2H2-type" evidence="12">
    <location>
        <begin position="567"/>
        <end position="594"/>
    </location>
</feature>
<dbReference type="Gene3D" id="3.30.160.60">
    <property type="entry name" value="Classic Zinc Finger"/>
    <property type="match status" value="10"/>
</dbReference>
<dbReference type="InterPro" id="IPR013087">
    <property type="entry name" value="Znf_C2H2_type"/>
</dbReference>
<keyword evidence="10" id="KW-0539">Nucleus</keyword>
<dbReference type="PANTHER" id="PTHR24399:SF75">
    <property type="entry name" value="ZFP14 ZINC FINGER PROTEIN-RELATED"/>
    <property type="match status" value="1"/>
</dbReference>
<dbReference type="InterPro" id="IPR036236">
    <property type="entry name" value="Znf_C2H2_sf"/>
</dbReference>
<dbReference type="Proteomes" id="UP000308365">
    <property type="component" value="Unassembled WGS sequence"/>
</dbReference>
<name>A0A4V5PB72_MONMO</name>
<evidence type="ECO:0000256" key="9">
    <source>
        <dbReference type="ARBA" id="ARBA00023163"/>
    </source>
</evidence>
<evidence type="ECO:0000256" key="5">
    <source>
        <dbReference type="ARBA" id="ARBA00022771"/>
    </source>
</evidence>
<evidence type="ECO:0000256" key="6">
    <source>
        <dbReference type="ARBA" id="ARBA00022833"/>
    </source>
</evidence>
<reference evidence="14" key="1">
    <citation type="journal article" date="2019" name="IScience">
        <title>Narwhal Genome Reveals Long-Term Low Genetic Diversity despite Current Large Abundance Size.</title>
        <authorList>
            <person name="Westbury M.V."/>
            <person name="Petersen B."/>
            <person name="Garde E."/>
            <person name="Heide-Jorgensen M.P."/>
            <person name="Lorenzen E.D."/>
        </authorList>
    </citation>
    <scope>NUCLEOTIDE SEQUENCE [LARGE SCALE GENOMIC DNA]</scope>
</reference>
<evidence type="ECO:0000256" key="2">
    <source>
        <dbReference type="ARBA" id="ARBA00006991"/>
    </source>
</evidence>
<keyword evidence="3" id="KW-0479">Metal-binding</keyword>
<evidence type="ECO:0000256" key="8">
    <source>
        <dbReference type="ARBA" id="ARBA00023125"/>
    </source>
</evidence>
<dbReference type="FunFam" id="3.30.160.60:FF:002254">
    <property type="entry name" value="Zinc finger protein 540"/>
    <property type="match status" value="1"/>
</dbReference>